<evidence type="ECO:0000313" key="2">
    <source>
        <dbReference type="EMBL" id="KAJ8798291.1"/>
    </source>
</evidence>
<gene>
    <name evidence="2" type="ORF">J1605_001416</name>
</gene>
<accession>A0AB34I5H4</accession>
<name>A0AB34I5H4_ESCRO</name>
<sequence length="83" mass="9080">ARNLRSTLKLSREVLSVIPINRPATNRWERGKRGLKTERSGMEGPSPVSPALVILPGFSVRDVRADPAPRPTKRDGGAGVPRR</sequence>
<comment type="caution">
    <text evidence="2">The sequence shown here is derived from an EMBL/GenBank/DDBJ whole genome shotgun (WGS) entry which is preliminary data.</text>
</comment>
<feature type="compositionally biased region" description="Basic and acidic residues" evidence="1">
    <location>
        <begin position="61"/>
        <end position="76"/>
    </location>
</feature>
<keyword evidence="3" id="KW-1185">Reference proteome</keyword>
<feature type="region of interest" description="Disordered" evidence="1">
    <location>
        <begin position="29"/>
        <end position="83"/>
    </location>
</feature>
<protein>
    <submittedName>
        <fullName evidence="2">Uncharacterized protein</fullName>
    </submittedName>
</protein>
<feature type="compositionally biased region" description="Basic and acidic residues" evidence="1">
    <location>
        <begin position="29"/>
        <end position="41"/>
    </location>
</feature>
<dbReference type="EMBL" id="JAIQCJ010000074">
    <property type="protein sequence ID" value="KAJ8798291.1"/>
    <property type="molecule type" value="Genomic_DNA"/>
</dbReference>
<evidence type="ECO:0000256" key="1">
    <source>
        <dbReference type="SAM" id="MobiDB-lite"/>
    </source>
</evidence>
<organism evidence="2 3">
    <name type="scientific">Eschrichtius robustus</name>
    <name type="common">California gray whale</name>
    <name type="synonym">Eschrichtius gibbosus</name>
    <dbReference type="NCBI Taxonomy" id="9764"/>
    <lineage>
        <taxon>Eukaryota</taxon>
        <taxon>Metazoa</taxon>
        <taxon>Chordata</taxon>
        <taxon>Craniata</taxon>
        <taxon>Vertebrata</taxon>
        <taxon>Euteleostomi</taxon>
        <taxon>Mammalia</taxon>
        <taxon>Eutheria</taxon>
        <taxon>Laurasiatheria</taxon>
        <taxon>Artiodactyla</taxon>
        <taxon>Whippomorpha</taxon>
        <taxon>Cetacea</taxon>
        <taxon>Mysticeti</taxon>
        <taxon>Eschrichtiidae</taxon>
        <taxon>Eschrichtius</taxon>
    </lineage>
</organism>
<evidence type="ECO:0000313" key="3">
    <source>
        <dbReference type="Proteomes" id="UP001159641"/>
    </source>
</evidence>
<dbReference type="AlphaFoldDB" id="A0AB34I5H4"/>
<proteinExistence type="predicted"/>
<feature type="non-terminal residue" evidence="2">
    <location>
        <position position="1"/>
    </location>
</feature>
<reference evidence="2 3" key="1">
    <citation type="submission" date="2022-11" db="EMBL/GenBank/DDBJ databases">
        <title>Whole genome sequence of Eschrichtius robustus ER-17-0199.</title>
        <authorList>
            <person name="Bruniche-Olsen A."/>
            <person name="Black A.N."/>
            <person name="Fields C.J."/>
            <person name="Walden K."/>
            <person name="Dewoody J.A."/>
        </authorList>
    </citation>
    <scope>NUCLEOTIDE SEQUENCE [LARGE SCALE GENOMIC DNA]</scope>
    <source>
        <strain evidence="2">ER-17-0199</strain>
        <tissue evidence="2">Blubber</tissue>
    </source>
</reference>
<dbReference type="Proteomes" id="UP001159641">
    <property type="component" value="Unassembled WGS sequence"/>
</dbReference>